<dbReference type="Proteomes" id="UP000009231">
    <property type="component" value="Chromosome"/>
</dbReference>
<dbReference type="AlphaFoldDB" id="F6D576"/>
<dbReference type="KEGG" id="mew:MSWAN_1167"/>
<gene>
    <name evidence="1" type="ordered locus">MSWAN_1167</name>
</gene>
<keyword evidence="2" id="KW-1185">Reference proteome</keyword>
<reference evidence="1 2" key="1">
    <citation type="journal article" date="2014" name="Int. J. Syst. Evol. Microbiol.">
        <title>Methanobacterium paludis sp. nov. and a novel strain of Methanobacterium lacus isolated from northern peatlands.</title>
        <authorList>
            <person name="Cadillo-Quiroz H."/>
            <person name="Brauer S.L."/>
            <person name="Goodson N."/>
            <person name="Yavitt J.B."/>
            <person name="Zinder S.H."/>
        </authorList>
    </citation>
    <scope>NUCLEOTIDE SEQUENCE [LARGE SCALE GENOMIC DNA]</scope>
    <source>
        <strain evidence="2">DSM 25820 / JCM 18151 / SWAN1</strain>
    </source>
</reference>
<name>F6D576_METPW</name>
<dbReference type="GeneID" id="10668672"/>
<protein>
    <submittedName>
        <fullName evidence="1">Uncharacterized protein</fullName>
    </submittedName>
</protein>
<organism evidence="1 2">
    <name type="scientific">Methanobacterium paludis (strain DSM 25820 / JCM 18151 / SWAN1)</name>
    <dbReference type="NCBI Taxonomy" id="868131"/>
    <lineage>
        <taxon>Archaea</taxon>
        <taxon>Methanobacteriati</taxon>
        <taxon>Methanobacteriota</taxon>
        <taxon>Methanomada group</taxon>
        <taxon>Methanobacteria</taxon>
        <taxon>Methanobacteriales</taxon>
        <taxon>Methanobacteriaceae</taxon>
        <taxon>Methanobacterium</taxon>
    </lineage>
</organism>
<sequence length="85" mass="10099">MDKKESAKMEMAALFWHEVALMDRVTLTKNYGNLKDKHSKLVHMEYKVYQDLKNIMSDIDMSVDVKMTKISALLQYWENKRDTIL</sequence>
<evidence type="ECO:0000313" key="2">
    <source>
        <dbReference type="Proteomes" id="UP000009231"/>
    </source>
</evidence>
<accession>F6D576</accession>
<proteinExistence type="predicted"/>
<dbReference type="HOGENOM" id="CLU_2504996_0_0_2"/>
<evidence type="ECO:0000313" key="1">
    <source>
        <dbReference type="EMBL" id="AEG18184.1"/>
    </source>
</evidence>
<dbReference type="RefSeq" id="WP_013825685.1">
    <property type="nucleotide sequence ID" value="NC_015574.1"/>
</dbReference>
<dbReference type="EMBL" id="CP002772">
    <property type="protein sequence ID" value="AEG18184.1"/>
    <property type="molecule type" value="Genomic_DNA"/>
</dbReference>